<dbReference type="PANTHER" id="PTHR30574:SF1">
    <property type="entry name" value="SULPHUR TRANSPORT DOMAIN-CONTAINING PROTEIN"/>
    <property type="match status" value="1"/>
</dbReference>
<keyword evidence="4" id="KW-0997">Cell inner membrane</keyword>
<accession>A0A381ZLD3</accession>
<evidence type="ECO:0000256" key="5">
    <source>
        <dbReference type="ARBA" id="ARBA00022692"/>
    </source>
</evidence>
<comment type="subcellular location">
    <subcellularLocation>
        <location evidence="1">Cell inner membrane</location>
        <topology evidence="1">Multi-pass membrane protein</topology>
    </subcellularLocation>
</comment>
<feature type="transmembrane region" description="Helical" evidence="8">
    <location>
        <begin position="324"/>
        <end position="344"/>
    </location>
</feature>
<organism evidence="9">
    <name type="scientific">marine metagenome</name>
    <dbReference type="NCBI Taxonomy" id="408172"/>
    <lineage>
        <taxon>unclassified sequences</taxon>
        <taxon>metagenomes</taxon>
        <taxon>ecological metagenomes</taxon>
    </lineage>
</organism>
<dbReference type="PANTHER" id="PTHR30574">
    <property type="entry name" value="INNER MEMBRANE PROTEIN YEDE"/>
    <property type="match status" value="1"/>
</dbReference>
<sequence length="413" mass="44279">MQDVTQVKPQIKRSQLIKSLGVGILLLLILAFAMSSENSDNAIFWLVGITFGVIIQRSRFCFTAAFRDLFLLGQTRMIKGVLIGLAVCTVGFAMVMSNVYPNPGFGSAPAAANVLPVGLSTLIAGTLFGVGMVLADGCVSGSLSRMGEGYLASWVAIGGVMVGLFFLNSTWNWWWDNVISFEPSIWLPGKISYTGSVTLTLVVLAFILYLAVLWERHKNMGFVMPEIKRKPDPAPTGSLDEVFTYLKFPFKREWSPIAGGIALGLLNLLLFIRFHPLGVVGEISRWSTTLTTNVGLPEFVLRGMEGLGACAPVLTEGTWLTHGLFLNVGIIIGALASAVFSGEFKIRIPRSPVRYAQSLIGGGVMGYGAGLGLGCTLGAFFSAVPSLAVNGWVYALGLTIGAFIGVKIIKRIP</sequence>
<evidence type="ECO:0000256" key="8">
    <source>
        <dbReference type="SAM" id="Phobius"/>
    </source>
</evidence>
<evidence type="ECO:0000256" key="7">
    <source>
        <dbReference type="ARBA" id="ARBA00023136"/>
    </source>
</evidence>
<evidence type="ECO:0000256" key="6">
    <source>
        <dbReference type="ARBA" id="ARBA00022989"/>
    </source>
</evidence>
<feature type="transmembrane region" description="Helical" evidence="8">
    <location>
        <begin position="78"/>
        <end position="97"/>
    </location>
</feature>
<keyword evidence="3" id="KW-1003">Cell membrane</keyword>
<evidence type="ECO:0000256" key="2">
    <source>
        <dbReference type="ARBA" id="ARBA00022448"/>
    </source>
</evidence>
<evidence type="ECO:0000256" key="3">
    <source>
        <dbReference type="ARBA" id="ARBA00022475"/>
    </source>
</evidence>
<dbReference type="Pfam" id="PF04143">
    <property type="entry name" value="Sulf_transp"/>
    <property type="match status" value="1"/>
</dbReference>
<feature type="transmembrane region" description="Helical" evidence="8">
    <location>
        <begin position="254"/>
        <end position="274"/>
    </location>
</feature>
<evidence type="ECO:0000256" key="4">
    <source>
        <dbReference type="ARBA" id="ARBA00022519"/>
    </source>
</evidence>
<gene>
    <name evidence="9" type="ORF">METZ01_LOCUS142798</name>
</gene>
<name>A0A381ZLD3_9ZZZZ</name>
<protein>
    <submittedName>
        <fullName evidence="9">Uncharacterized protein</fullName>
    </submittedName>
</protein>
<feature type="transmembrane region" description="Helical" evidence="8">
    <location>
        <begin position="191"/>
        <end position="214"/>
    </location>
</feature>
<dbReference type="EMBL" id="UINC01021744">
    <property type="protein sequence ID" value="SVA89944.1"/>
    <property type="molecule type" value="Genomic_DNA"/>
</dbReference>
<feature type="transmembrane region" description="Helical" evidence="8">
    <location>
        <begin position="151"/>
        <end position="171"/>
    </location>
</feature>
<dbReference type="GO" id="GO:0005886">
    <property type="term" value="C:plasma membrane"/>
    <property type="evidence" value="ECO:0007669"/>
    <property type="project" value="UniProtKB-SubCell"/>
</dbReference>
<feature type="transmembrane region" description="Helical" evidence="8">
    <location>
        <begin position="16"/>
        <end position="36"/>
    </location>
</feature>
<proteinExistence type="predicted"/>
<feature type="transmembrane region" description="Helical" evidence="8">
    <location>
        <begin position="42"/>
        <end position="66"/>
    </location>
</feature>
<evidence type="ECO:0000313" key="9">
    <source>
        <dbReference type="EMBL" id="SVA89944.1"/>
    </source>
</evidence>
<reference evidence="9" key="1">
    <citation type="submission" date="2018-05" db="EMBL/GenBank/DDBJ databases">
        <authorList>
            <person name="Lanie J.A."/>
            <person name="Ng W.-L."/>
            <person name="Kazmierczak K.M."/>
            <person name="Andrzejewski T.M."/>
            <person name="Davidsen T.M."/>
            <person name="Wayne K.J."/>
            <person name="Tettelin H."/>
            <person name="Glass J.I."/>
            <person name="Rusch D."/>
            <person name="Podicherti R."/>
            <person name="Tsui H.-C.T."/>
            <person name="Winkler M.E."/>
        </authorList>
    </citation>
    <scope>NUCLEOTIDE SEQUENCE</scope>
</reference>
<keyword evidence="2" id="KW-0813">Transport</keyword>
<feature type="transmembrane region" description="Helical" evidence="8">
    <location>
        <begin position="391"/>
        <end position="409"/>
    </location>
</feature>
<keyword evidence="5 8" id="KW-0812">Transmembrane</keyword>
<dbReference type="AlphaFoldDB" id="A0A381ZLD3"/>
<evidence type="ECO:0000256" key="1">
    <source>
        <dbReference type="ARBA" id="ARBA00004429"/>
    </source>
</evidence>
<dbReference type="InterPro" id="IPR007272">
    <property type="entry name" value="Sulf_transp_TsuA/YedE"/>
</dbReference>
<feature type="transmembrane region" description="Helical" evidence="8">
    <location>
        <begin position="117"/>
        <end position="139"/>
    </location>
</feature>
<keyword evidence="7 8" id="KW-0472">Membrane</keyword>
<keyword evidence="6 8" id="KW-1133">Transmembrane helix</keyword>
<feature type="transmembrane region" description="Helical" evidence="8">
    <location>
        <begin position="364"/>
        <end position="385"/>
    </location>
</feature>